<reference evidence="7" key="1">
    <citation type="journal article" date="2019" name="Int. J. Syst. Evol. Microbiol.">
        <title>The Global Catalogue of Microorganisms (GCM) 10K type strain sequencing project: providing services to taxonomists for standard genome sequencing and annotation.</title>
        <authorList>
            <consortium name="The Broad Institute Genomics Platform"/>
            <consortium name="The Broad Institute Genome Sequencing Center for Infectious Disease"/>
            <person name="Wu L."/>
            <person name="Ma J."/>
        </authorList>
    </citation>
    <scope>NUCLEOTIDE SEQUENCE [LARGE SCALE GENOMIC DNA]</scope>
    <source>
        <strain evidence="7">CCM 8391</strain>
    </source>
</reference>
<keyword evidence="2" id="KW-0238">DNA-binding</keyword>
<organism evidence="6 7">
    <name type="scientific">Pseudonocardia hispaniensis</name>
    <dbReference type="NCBI Taxonomy" id="904933"/>
    <lineage>
        <taxon>Bacteria</taxon>
        <taxon>Bacillati</taxon>
        <taxon>Actinomycetota</taxon>
        <taxon>Actinomycetes</taxon>
        <taxon>Pseudonocardiales</taxon>
        <taxon>Pseudonocardiaceae</taxon>
        <taxon>Pseudonocardia</taxon>
    </lineage>
</organism>
<feature type="domain" description="HTH marR-type" evidence="5">
    <location>
        <begin position="21"/>
        <end position="153"/>
    </location>
</feature>
<dbReference type="InterPro" id="IPR036390">
    <property type="entry name" value="WH_DNA-bd_sf"/>
</dbReference>
<accession>A0ABW1J8T8</accession>
<dbReference type="PROSITE" id="PS50995">
    <property type="entry name" value="HTH_MARR_2"/>
    <property type="match status" value="1"/>
</dbReference>
<dbReference type="InterPro" id="IPR036388">
    <property type="entry name" value="WH-like_DNA-bd_sf"/>
</dbReference>
<dbReference type="Pfam" id="PF12802">
    <property type="entry name" value="MarR_2"/>
    <property type="match status" value="1"/>
</dbReference>
<comment type="caution">
    <text evidence="6">The sequence shown here is derived from an EMBL/GenBank/DDBJ whole genome shotgun (WGS) entry which is preliminary data.</text>
</comment>
<keyword evidence="1" id="KW-0805">Transcription regulation</keyword>
<keyword evidence="3" id="KW-0804">Transcription</keyword>
<dbReference type="InterPro" id="IPR000835">
    <property type="entry name" value="HTH_MarR-typ"/>
</dbReference>
<keyword evidence="7" id="KW-1185">Reference proteome</keyword>
<name>A0ABW1J8T8_9PSEU</name>
<proteinExistence type="predicted"/>
<dbReference type="PANTHER" id="PTHR33164">
    <property type="entry name" value="TRANSCRIPTIONAL REGULATOR, MARR FAMILY"/>
    <property type="match status" value="1"/>
</dbReference>
<evidence type="ECO:0000313" key="7">
    <source>
        <dbReference type="Proteomes" id="UP001596302"/>
    </source>
</evidence>
<dbReference type="SMART" id="SM00347">
    <property type="entry name" value="HTH_MARR"/>
    <property type="match status" value="1"/>
</dbReference>
<protein>
    <submittedName>
        <fullName evidence="6">MarR family winged helix-turn-helix transcriptional regulator</fullName>
    </submittedName>
</protein>
<dbReference type="Proteomes" id="UP001596302">
    <property type="component" value="Unassembled WGS sequence"/>
</dbReference>
<evidence type="ECO:0000259" key="5">
    <source>
        <dbReference type="PROSITE" id="PS50995"/>
    </source>
</evidence>
<sequence length="190" mass="20370">MSEPHYRPASGSVTTAPAPRIPGLVELLDRVERAVTVALVPVTSAEGVSRDGWRVLLMLARTGGCSMGEIASHTALPAPTATRVVDRLVANDLAYRRNDPVDRRRVLVHLARDGRALVERVCGRVERRVGVALGSAHTPERAQLAELLQLLAERRTEESAGPSSANSPPDHAAARRPAQPHRLPPDSAAC</sequence>
<dbReference type="SUPFAM" id="SSF46785">
    <property type="entry name" value="Winged helix' DNA-binding domain"/>
    <property type="match status" value="1"/>
</dbReference>
<dbReference type="Gene3D" id="1.10.10.10">
    <property type="entry name" value="Winged helix-like DNA-binding domain superfamily/Winged helix DNA-binding domain"/>
    <property type="match status" value="1"/>
</dbReference>
<evidence type="ECO:0000256" key="4">
    <source>
        <dbReference type="SAM" id="MobiDB-lite"/>
    </source>
</evidence>
<evidence type="ECO:0000256" key="3">
    <source>
        <dbReference type="ARBA" id="ARBA00023163"/>
    </source>
</evidence>
<dbReference type="PANTHER" id="PTHR33164:SF64">
    <property type="entry name" value="TRANSCRIPTIONAL REGULATOR SLYA"/>
    <property type="match status" value="1"/>
</dbReference>
<evidence type="ECO:0000256" key="2">
    <source>
        <dbReference type="ARBA" id="ARBA00023125"/>
    </source>
</evidence>
<gene>
    <name evidence="6" type="ORF">ACFQE5_21800</name>
</gene>
<evidence type="ECO:0000256" key="1">
    <source>
        <dbReference type="ARBA" id="ARBA00023015"/>
    </source>
</evidence>
<dbReference type="RefSeq" id="WP_379587697.1">
    <property type="nucleotide sequence ID" value="NZ_JBHSQW010000044.1"/>
</dbReference>
<evidence type="ECO:0000313" key="6">
    <source>
        <dbReference type="EMBL" id="MFC5996847.1"/>
    </source>
</evidence>
<dbReference type="EMBL" id="JBHSQW010000044">
    <property type="protein sequence ID" value="MFC5996847.1"/>
    <property type="molecule type" value="Genomic_DNA"/>
</dbReference>
<dbReference type="InterPro" id="IPR039422">
    <property type="entry name" value="MarR/SlyA-like"/>
</dbReference>
<feature type="compositionally biased region" description="Low complexity" evidence="4">
    <location>
        <begin position="168"/>
        <end position="181"/>
    </location>
</feature>
<feature type="region of interest" description="Disordered" evidence="4">
    <location>
        <begin position="152"/>
        <end position="190"/>
    </location>
</feature>